<accession>A0A9W6W728</accession>
<dbReference type="EC" id="3.4.-.-" evidence="8"/>
<name>A0A9W6W728_9ACTN</name>
<organism evidence="9 10">
    <name type="scientific">Actinorhabdospora filicis</name>
    <dbReference type="NCBI Taxonomy" id="1785913"/>
    <lineage>
        <taxon>Bacteria</taxon>
        <taxon>Bacillati</taxon>
        <taxon>Actinomycetota</taxon>
        <taxon>Actinomycetes</taxon>
        <taxon>Micromonosporales</taxon>
        <taxon>Micromonosporaceae</taxon>
        <taxon>Actinorhabdospora</taxon>
    </lineage>
</organism>
<dbReference type="GO" id="GO:0006508">
    <property type="term" value="P:proteolysis"/>
    <property type="evidence" value="ECO:0007669"/>
    <property type="project" value="UniProtKB-KW"/>
</dbReference>
<keyword evidence="3" id="KW-0227">DNA damage</keyword>
<evidence type="ECO:0000256" key="7">
    <source>
        <dbReference type="ARBA" id="ARBA00023239"/>
    </source>
</evidence>
<dbReference type="GO" id="GO:0106300">
    <property type="term" value="P:protein-DNA covalent cross-linking repair"/>
    <property type="evidence" value="ECO:0007669"/>
    <property type="project" value="InterPro"/>
</dbReference>
<gene>
    <name evidence="9" type="ORF">Afil01_09360</name>
</gene>
<proteinExistence type="inferred from homology"/>
<keyword evidence="5" id="KW-0190">Covalent protein-DNA linkage</keyword>
<evidence type="ECO:0000256" key="3">
    <source>
        <dbReference type="ARBA" id="ARBA00022763"/>
    </source>
</evidence>
<evidence type="ECO:0000313" key="9">
    <source>
        <dbReference type="EMBL" id="GLZ76129.1"/>
    </source>
</evidence>
<comment type="caution">
    <text evidence="9">The sequence shown here is derived from an EMBL/GenBank/DDBJ whole genome shotgun (WGS) entry which is preliminary data.</text>
</comment>
<dbReference type="Gene3D" id="3.90.1680.10">
    <property type="entry name" value="SOS response associated peptidase-like"/>
    <property type="match status" value="1"/>
</dbReference>
<keyword evidence="2 8" id="KW-0645">Protease</keyword>
<dbReference type="GO" id="GO:0003697">
    <property type="term" value="F:single-stranded DNA binding"/>
    <property type="evidence" value="ECO:0007669"/>
    <property type="project" value="InterPro"/>
</dbReference>
<evidence type="ECO:0000256" key="1">
    <source>
        <dbReference type="ARBA" id="ARBA00008136"/>
    </source>
</evidence>
<evidence type="ECO:0000256" key="8">
    <source>
        <dbReference type="RuleBase" id="RU364100"/>
    </source>
</evidence>
<dbReference type="GO" id="GO:0016829">
    <property type="term" value="F:lyase activity"/>
    <property type="evidence" value="ECO:0007669"/>
    <property type="project" value="UniProtKB-KW"/>
</dbReference>
<keyword evidence="4 8" id="KW-0378">Hydrolase</keyword>
<dbReference type="Pfam" id="PF02586">
    <property type="entry name" value="SRAP"/>
    <property type="match status" value="1"/>
</dbReference>
<dbReference type="AlphaFoldDB" id="A0A9W6W728"/>
<sequence>MGGRMFNARSETVTSLGSFKNAFKRRRCLVPADGWFEWQKLEDGSKQPYFITYDDGEPMVFAGLWETWGEGPIMTTTILTAAAHGGLEDIHERMPLVLPPDAWASWLGEAEGAEDHLRPPSLELIAALEARPVSAAVGNVRNDAAFLTERVDPVTVRGGGNGLEQGGAPTLF</sequence>
<evidence type="ECO:0000256" key="5">
    <source>
        <dbReference type="ARBA" id="ARBA00023124"/>
    </source>
</evidence>
<evidence type="ECO:0000256" key="2">
    <source>
        <dbReference type="ARBA" id="ARBA00022670"/>
    </source>
</evidence>
<keyword evidence="6" id="KW-0238">DNA-binding</keyword>
<comment type="similarity">
    <text evidence="1 8">Belongs to the SOS response-associated peptidase family.</text>
</comment>
<dbReference type="InterPro" id="IPR036590">
    <property type="entry name" value="SRAP-like"/>
</dbReference>
<evidence type="ECO:0000256" key="4">
    <source>
        <dbReference type="ARBA" id="ARBA00022801"/>
    </source>
</evidence>
<keyword evidence="7" id="KW-0456">Lyase</keyword>
<dbReference type="SUPFAM" id="SSF143081">
    <property type="entry name" value="BB1717-like"/>
    <property type="match status" value="1"/>
</dbReference>
<protein>
    <recommendedName>
        <fullName evidence="8">Abasic site processing protein</fullName>
        <ecNumber evidence="8">3.4.-.-</ecNumber>
    </recommendedName>
</protein>
<evidence type="ECO:0000256" key="6">
    <source>
        <dbReference type="ARBA" id="ARBA00023125"/>
    </source>
</evidence>
<dbReference type="GO" id="GO:0008233">
    <property type="term" value="F:peptidase activity"/>
    <property type="evidence" value="ECO:0007669"/>
    <property type="project" value="UniProtKB-KW"/>
</dbReference>
<evidence type="ECO:0000313" key="10">
    <source>
        <dbReference type="Proteomes" id="UP001165079"/>
    </source>
</evidence>
<reference evidence="9" key="1">
    <citation type="submission" date="2023-03" db="EMBL/GenBank/DDBJ databases">
        <title>Actinorhabdospora filicis NBRC 111898.</title>
        <authorList>
            <person name="Ichikawa N."/>
            <person name="Sato H."/>
            <person name="Tonouchi N."/>
        </authorList>
    </citation>
    <scope>NUCLEOTIDE SEQUENCE</scope>
    <source>
        <strain evidence="9">NBRC 111898</strain>
    </source>
</reference>
<dbReference type="PANTHER" id="PTHR13604:SF0">
    <property type="entry name" value="ABASIC SITE PROCESSING PROTEIN HMCES"/>
    <property type="match status" value="1"/>
</dbReference>
<dbReference type="InterPro" id="IPR003738">
    <property type="entry name" value="SRAP"/>
</dbReference>
<dbReference type="Proteomes" id="UP001165079">
    <property type="component" value="Unassembled WGS sequence"/>
</dbReference>
<dbReference type="EMBL" id="BSTX01000001">
    <property type="protein sequence ID" value="GLZ76129.1"/>
    <property type="molecule type" value="Genomic_DNA"/>
</dbReference>
<keyword evidence="10" id="KW-1185">Reference proteome</keyword>
<dbReference type="PANTHER" id="PTHR13604">
    <property type="entry name" value="DC12-RELATED"/>
    <property type="match status" value="1"/>
</dbReference>